<dbReference type="AlphaFoldDB" id="A0A0D8XA48"/>
<protein>
    <submittedName>
        <fullName evidence="1">Uncharacterized protein</fullName>
    </submittedName>
</protein>
<sequence>MALIPQSLKSHFYIEVFRLPEFCLVSCYKPFHMSRFTHLAVFKSILCSIFLLVASAQHNTEVSKGDKILNFTISGFKLPLPLMYTDDASSFAQFPSASTSEHSAKAFARNLIARAVRSNFFSSFTSELLGKVIIRS</sequence>
<reference evidence="2" key="2">
    <citation type="journal article" date="2016" name="Sci. Rep.">
        <title>Dictyocaulus viviparus genome, variome and transcriptome elucidate lungworm biology and support future intervention.</title>
        <authorList>
            <person name="McNulty S.N."/>
            <person name="Strube C."/>
            <person name="Rosa B.A."/>
            <person name="Martin J.C."/>
            <person name="Tyagi R."/>
            <person name="Choi Y.J."/>
            <person name="Wang Q."/>
            <person name="Hallsworth Pepin K."/>
            <person name="Zhang X."/>
            <person name="Ozersky P."/>
            <person name="Wilson R.K."/>
            <person name="Sternberg P.W."/>
            <person name="Gasser R.B."/>
            <person name="Mitreva M."/>
        </authorList>
    </citation>
    <scope>NUCLEOTIDE SEQUENCE [LARGE SCALE GENOMIC DNA]</scope>
    <source>
        <strain evidence="2">HannoverDv2000</strain>
    </source>
</reference>
<gene>
    <name evidence="1" type="ORF">DICVIV_13530</name>
</gene>
<dbReference type="EMBL" id="KN717156">
    <property type="protein sequence ID" value="KJH40509.1"/>
    <property type="molecule type" value="Genomic_DNA"/>
</dbReference>
<accession>A0A0D8XA48</accession>
<evidence type="ECO:0000313" key="2">
    <source>
        <dbReference type="Proteomes" id="UP000053766"/>
    </source>
</evidence>
<proteinExistence type="predicted"/>
<dbReference type="OrthoDB" id="5905850at2759"/>
<name>A0A0D8XA48_DICVI</name>
<reference evidence="1 2" key="1">
    <citation type="submission" date="2013-11" db="EMBL/GenBank/DDBJ databases">
        <title>Draft genome of the bovine lungworm Dictyocaulus viviparus.</title>
        <authorList>
            <person name="Mitreva M."/>
        </authorList>
    </citation>
    <scope>NUCLEOTIDE SEQUENCE [LARGE SCALE GENOMIC DNA]</scope>
    <source>
        <strain evidence="1 2">HannoverDv2000</strain>
    </source>
</reference>
<evidence type="ECO:0000313" key="1">
    <source>
        <dbReference type="EMBL" id="KJH40509.1"/>
    </source>
</evidence>
<organism evidence="1 2">
    <name type="scientific">Dictyocaulus viviparus</name>
    <name type="common">Bovine lungworm</name>
    <dbReference type="NCBI Taxonomy" id="29172"/>
    <lineage>
        <taxon>Eukaryota</taxon>
        <taxon>Metazoa</taxon>
        <taxon>Ecdysozoa</taxon>
        <taxon>Nematoda</taxon>
        <taxon>Chromadorea</taxon>
        <taxon>Rhabditida</taxon>
        <taxon>Rhabditina</taxon>
        <taxon>Rhabditomorpha</taxon>
        <taxon>Strongyloidea</taxon>
        <taxon>Metastrongylidae</taxon>
        <taxon>Dictyocaulus</taxon>
    </lineage>
</organism>
<keyword evidence="2" id="KW-1185">Reference proteome</keyword>
<dbReference type="Proteomes" id="UP000053766">
    <property type="component" value="Unassembled WGS sequence"/>
</dbReference>